<dbReference type="InterPro" id="IPR006652">
    <property type="entry name" value="Kelch_1"/>
</dbReference>
<name>A0A8J4UY29_9MYCE</name>
<dbReference type="SUPFAM" id="SSF81383">
    <property type="entry name" value="F-box domain"/>
    <property type="match status" value="1"/>
</dbReference>
<dbReference type="InterPro" id="IPR036047">
    <property type="entry name" value="F-box-like_dom_sf"/>
</dbReference>
<reference evidence="4" key="1">
    <citation type="submission" date="2020-01" db="EMBL/GenBank/DDBJ databases">
        <title>Development of genomics and gene disruption for Polysphondylium violaceum indicates a role for the polyketide synthase stlB in stalk morphogenesis.</title>
        <authorList>
            <person name="Narita B."/>
            <person name="Kawabe Y."/>
            <person name="Kin K."/>
            <person name="Saito T."/>
            <person name="Gibbs R."/>
            <person name="Kuspa A."/>
            <person name="Muzny D."/>
            <person name="Queller D."/>
            <person name="Richards S."/>
            <person name="Strassman J."/>
            <person name="Sucgang R."/>
            <person name="Worley K."/>
            <person name="Schaap P."/>
        </authorList>
    </citation>
    <scope>NUCLEOTIDE SEQUENCE</scope>
    <source>
        <strain evidence="4">QSvi11</strain>
    </source>
</reference>
<dbReference type="SUPFAM" id="SSF50965">
    <property type="entry name" value="Galactose oxidase, central domain"/>
    <property type="match status" value="2"/>
</dbReference>
<dbReference type="InterPro" id="IPR011043">
    <property type="entry name" value="Gal_Oxase/kelch_b-propeller"/>
</dbReference>
<proteinExistence type="predicted"/>
<feature type="domain" description="F-box" evidence="3">
    <location>
        <begin position="143"/>
        <end position="189"/>
    </location>
</feature>
<dbReference type="Proteomes" id="UP000695562">
    <property type="component" value="Unassembled WGS sequence"/>
</dbReference>
<dbReference type="SMART" id="SM00612">
    <property type="entry name" value="Kelch"/>
    <property type="match status" value="3"/>
</dbReference>
<dbReference type="PANTHER" id="PTHR46093:SF18">
    <property type="entry name" value="FIBRONECTIN TYPE-III DOMAIN-CONTAINING PROTEIN"/>
    <property type="match status" value="1"/>
</dbReference>
<dbReference type="Gene3D" id="1.20.1280.50">
    <property type="match status" value="1"/>
</dbReference>
<organism evidence="4 5">
    <name type="scientific">Polysphondylium violaceum</name>
    <dbReference type="NCBI Taxonomy" id="133409"/>
    <lineage>
        <taxon>Eukaryota</taxon>
        <taxon>Amoebozoa</taxon>
        <taxon>Evosea</taxon>
        <taxon>Eumycetozoa</taxon>
        <taxon>Dictyostelia</taxon>
        <taxon>Dictyosteliales</taxon>
        <taxon>Dictyosteliaceae</taxon>
        <taxon>Polysphondylium</taxon>
    </lineage>
</organism>
<evidence type="ECO:0000313" key="5">
    <source>
        <dbReference type="Proteomes" id="UP000695562"/>
    </source>
</evidence>
<accession>A0A8J4UY29</accession>
<keyword evidence="1" id="KW-0880">Kelch repeat</keyword>
<dbReference type="InterPro" id="IPR001810">
    <property type="entry name" value="F-box_dom"/>
</dbReference>
<dbReference type="PANTHER" id="PTHR46093">
    <property type="entry name" value="ACYL-COA-BINDING DOMAIN-CONTAINING PROTEIN 5"/>
    <property type="match status" value="1"/>
</dbReference>
<dbReference type="InterPro" id="IPR015915">
    <property type="entry name" value="Kelch-typ_b-propeller"/>
</dbReference>
<gene>
    <name evidence="4" type="ORF">CYY_006730</name>
</gene>
<dbReference type="AlphaFoldDB" id="A0A8J4UY29"/>
<protein>
    <recommendedName>
        <fullName evidence="3">F-box domain-containing protein</fullName>
    </recommendedName>
</protein>
<evidence type="ECO:0000256" key="2">
    <source>
        <dbReference type="ARBA" id="ARBA00022737"/>
    </source>
</evidence>
<dbReference type="OrthoDB" id="10250130at2759"/>
<dbReference type="Pfam" id="PF24681">
    <property type="entry name" value="Kelch_KLHDC2_KLHL20_DRC7"/>
    <property type="match status" value="1"/>
</dbReference>
<evidence type="ECO:0000256" key="1">
    <source>
        <dbReference type="ARBA" id="ARBA00022441"/>
    </source>
</evidence>
<dbReference type="EMBL" id="AJWJ01000323">
    <property type="protein sequence ID" value="KAF2071955.1"/>
    <property type="molecule type" value="Genomic_DNA"/>
</dbReference>
<evidence type="ECO:0000313" key="4">
    <source>
        <dbReference type="EMBL" id="KAF2071955.1"/>
    </source>
</evidence>
<keyword evidence="5" id="KW-1185">Reference proteome</keyword>
<dbReference type="Pfam" id="PF01344">
    <property type="entry name" value="Kelch_1"/>
    <property type="match status" value="1"/>
</dbReference>
<dbReference type="Gene3D" id="2.120.10.80">
    <property type="entry name" value="Kelch-type beta propeller"/>
    <property type="match status" value="2"/>
</dbReference>
<dbReference type="PROSITE" id="PS50181">
    <property type="entry name" value="FBOX"/>
    <property type="match status" value="1"/>
</dbReference>
<comment type="caution">
    <text evidence="4">The sequence shown here is derived from an EMBL/GenBank/DDBJ whole genome shotgun (WGS) entry which is preliminary data.</text>
</comment>
<sequence length="552" mass="62626">MPALSKACKKTNTYNNNNNLNNMNNNNNNNNSIQGFLNNIFNSIFKKKKNNVQPSQQIANNEKSSSDSLGFENSICASNSSSSKYSKFSLLDFNLNSNNSSNSSIESEYINNNSNTRVLSNRFSKNNSSKYLNNVFELQEIDIFAIQELPEEVVVKISTYFSVEMMYNMSLTSSNFYRLMNDIGLWKLKVQEKYSGKSNQHSLLSNKMILDNQWKNYYHIKSLISQTKGNVSSTVLKTKGSSPSARYQHTGTVIGNSIYYIGGQETQVRRFDDIFKYDSEKNRFYRIECSGTPPPKFARHTSVAIQNKIYCFGGFDGSGIYFELSIFDPEKLTWTTATVSGNPPRSRTNHAAAAVGSKLYVYGGINRDGRWELQDLDEFFVFDTTDLSWREVKATGDVPTARCGHRLVSIGKKLYMFGGGAGDSWRERYNDIHIFDTETNVWRRIESPQPNVVHVCTFSSVFVMGSFIGVFGGQHLIRGKVTKKLYFFDVISETWSKQEFSGNSPNPRDMASANVLNNRVYVFGGYDGRAMDDMNVFDLSPKLKSLINTKFY</sequence>
<keyword evidence="2" id="KW-0677">Repeat</keyword>
<evidence type="ECO:0000259" key="3">
    <source>
        <dbReference type="PROSITE" id="PS50181"/>
    </source>
</evidence>